<evidence type="ECO:0000313" key="2">
    <source>
        <dbReference type="Proteomes" id="UP001054945"/>
    </source>
</evidence>
<protein>
    <submittedName>
        <fullName evidence="1">Uncharacterized protein</fullName>
    </submittedName>
</protein>
<dbReference type="Proteomes" id="UP001054945">
    <property type="component" value="Unassembled WGS sequence"/>
</dbReference>
<organism evidence="1 2">
    <name type="scientific">Caerostris extrusa</name>
    <name type="common">Bark spider</name>
    <name type="synonym">Caerostris bankana</name>
    <dbReference type="NCBI Taxonomy" id="172846"/>
    <lineage>
        <taxon>Eukaryota</taxon>
        <taxon>Metazoa</taxon>
        <taxon>Ecdysozoa</taxon>
        <taxon>Arthropoda</taxon>
        <taxon>Chelicerata</taxon>
        <taxon>Arachnida</taxon>
        <taxon>Araneae</taxon>
        <taxon>Araneomorphae</taxon>
        <taxon>Entelegynae</taxon>
        <taxon>Araneoidea</taxon>
        <taxon>Araneidae</taxon>
        <taxon>Caerostris</taxon>
    </lineage>
</organism>
<comment type="caution">
    <text evidence="1">The sequence shown here is derived from an EMBL/GenBank/DDBJ whole genome shotgun (WGS) entry which is preliminary data.</text>
</comment>
<gene>
    <name evidence="1" type="ORF">CEXT_719211</name>
</gene>
<keyword evidence="2" id="KW-1185">Reference proteome</keyword>
<proteinExistence type="predicted"/>
<dbReference type="AlphaFoldDB" id="A0AAV4QTQ3"/>
<evidence type="ECO:0000313" key="1">
    <source>
        <dbReference type="EMBL" id="GIY12271.1"/>
    </source>
</evidence>
<dbReference type="EMBL" id="BPLR01006765">
    <property type="protein sequence ID" value="GIY12271.1"/>
    <property type="molecule type" value="Genomic_DNA"/>
</dbReference>
<sequence>MPKQWVLSRSESGKNHPFHSKLCFPKMRKSVVTDLQIRSVSSRCLEKQEGKLKNEVLRLKIYDPSSCCREVPLSSAMQIMALSPANRIEFTLLTMMIGS</sequence>
<reference evidence="1 2" key="1">
    <citation type="submission" date="2021-06" db="EMBL/GenBank/DDBJ databases">
        <title>Caerostris extrusa draft genome.</title>
        <authorList>
            <person name="Kono N."/>
            <person name="Arakawa K."/>
        </authorList>
    </citation>
    <scope>NUCLEOTIDE SEQUENCE [LARGE SCALE GENOMIC DNA]</scope>
</reference>
<accession>A0AAV4QTQ3</accession>
<name>A0AAV4QTQ3_CAEEX</name>